<dbReference type="InterPro" id="IPR029058">
    <property type="entry name" value="AB_hydrolase_fold"/>
</dbReference>
<reference evidence="2" key="1">
    <citation type="submission" date="2023-06" db="EMBL/GenBank/DDBJ databases">
        <authorList>
            <person name="Jiang Y."/>
            <person name="Liu Q."/>
        </authorList>
    </citation>
    <scope>NUCLEOTIDE SEQUENCE</scope>
    <source>
        <strain evidence="2">CGMCC 1.12089</strain>
    </source>
</reference>
<dbReference type="PRINTS" id="PR00111">
    <property type="entry name" value="ABHYDROLASE"/>
</dbReference>
<evidence type="ECO:0000313" key="3">
    <source>
        <dbReference type="Proteomes" id="UP001174908"/>
    </source>
</evidence>
<evidence type="ECO:0000313" key="2">
    <source>
        <dbReference type="EMBL" id="MDM0043857.1"/>
    </source>
</evidence>
<gene>
    <name evidence="2" type="ORF">QTH91_05120</name>
</gene>
<dbReference type="EMBL" id="JASZYV010000001">
    <property type="protein sequence ID" value="MDM0043857.1"/>
    <property type="molecule type" value="Genomic_DNA"/>
</dbReference>
<keyword evidence="2" id="KW-0378">Hydrolase</keyword>
<protein>
    <submittedName>
        <fullName evidence="2">Alpha/beta hydrolase</fullName>
    </submittedName>
</protein>
<dbReference type="Gene3D" id="3.40.50.1820">
    <property type="entry name" value="alpha/beta hydrolase"/>
    <property type="match status" value="1"/>
</dbReference>
<organism evidence="2 3">
    <name type="scientific">Variovorax dokdonensis</name>
    <dbReference type="NCBI Taxonomy" id="344883"/>
    <lineage>
        <taxon>Bacteria</taxon>
        <taxon>Pseudomonadati</taxon>
        <taxon>Pseudomonadota</taxon>
        <taxon>Betaproteobacteria</taxon>
        <taxon>Burkholderiales</taxon>
        <taxon>Comamonadaceae</taxon>
        <taxon>Variovorax</taxon>
    </lineage>
</organism>
<dbReference type="Pfam" id="PF00561">
    <property type="entry name" value="Abhydrolase_1"/>
    <property type="match status" value="1"/>
</dbReference>
<evidence type="ECO:0000259" key="1">
    <source>
        <dbReference type="Pfam" id="PF00561"/>
    </source>
</evidence>
<dbReference type="InterPro" id="IPR000073">
    <property type="entry name" value="AB_hydrolase_1"/>
</dbReference>
<dbReference type="GO" id="GO:0016787">
    <property type="term" value="F:hydrolase activity"/>
    <property type="evidence" value="ECO:0007669"/>
    <property type="project" value="UniProtKB-KW"/>
</dbReference>
<dbReference type="RefSeq" id="WP_286658933.1">
    <property type="nucleotide sequence ID" value="NZ_JASZYV010000001.1"/>
</dbReference>
<proteinExistence type="predicted"/>
<keyword evidence="3" id="KW-1185">Reference proteome</keyword>
<dbReference type="Proteomes" id="UP001174908">
    <property type="component" value="Unassembled WGS sequence"/>
</dbReference>
<feature type="domain" description="AB hydrolase-1" evidence="1">
    <location>
        <begin position="67"/>
        <end position="182"/>
    </location>
</feature>
<dbReference type="PANTHER" id="PTHR43798:SF33">
    <property type="entry name" value="HYDROLASE, PUTATIVE (AFU_ORTHOLOGUE AFUA_2G14860)-RELATED"/>
    <property type="match status" value="1"/>
</dbReference>
<dbReference type="SUPFAM" id="SSF53474">
    <property type="entry name" value="alpha/beta-Hydrolases"/>
    <property type="match status" value="1"/>
</dbReference>
<dbReference type="PANTHER" id="PTHR43798">
    <property type="entry name" value="MONOACYLGLYCEROL LIPASE"/>
    <property type="match status" value="1"/>
</dbReference>
<comment type="caution">
    <text evidence="2">The sequence shown here is derived from an EMBL/GenBank/DDBJ whole genome shotgun (WGS) entry which is preliminary data.</text>
</comment>
<accession>A0ABT7N7E5</accession>
<dbReference type="InterPro" id="IPR050266">
    <property type="entry name" value="AB_hydrolase_sf"/>
</dbReference>
<sequence length="315" mass="35277">MQWIKRAIGGLGITLVLSLGALAAYAYYPEQEDITSLEKKYSLPGSHFENIAGLRAHYNIQGAGPDLILLHGNSSNLHEFDAVRPILAERFRVITVDLPGQGLTAEPAGRDYSIETFNRFIAAFVEKVQADAKVSIVGSSMGGYWAMQYAQAHAENVSKLVLASSYGGICAGRDYSRSTPLDEMPVIRDVVAYFVPKFVVRQILEADYYRPPAPDHLVQMFYDMLRKPGLRTFEANFSKYPKDRLAIDADRLLPVNKLIIGGEFDQSHDTCETRNLQERLQNAEFTQIKNVGHVPFLETPDAMRTLLMDFLTRTP</sequence>
<name>A0ABT7N7E5_9BURK</name>